<proteinExistence type="predicted"/>
<accession>A0A7T7BPT2</accession>
<dbReference type="AlphaFoldDB" id="A0A7T7BPT2"/>
<evidence type="ECO:0000313" key="1">
    <source>
        <dbReference type="EMBL" id="QQK47641.1"/>
    </source>
</evidence>
<organism evidence="1 2">
    <name type="scientific">Penicillium digitatum</name>
    <name type="common">Green mold</name>
    <dbReference type="NCBI Taxonomy" id="36651"/>
    <lineage>
        <taxon>Eukaryota</taxon>
        <taxon>Fungi</taxon>
        <taxon>Dikarya</taxon>
        <taxon>Ascomycota</taxon>
        <taxon>Pezizomycotina</taxon>
        <taxon>Eurotiomycetes</taxon>
        <taxon>Eurotiomycetidae</taxon>
        <taxon>Eurotiales</taxon>
        <taxon>Aspergillaceae</taxon>
        <taxon>Penicillium</taxon>
    </lineage>
</organism>
<dbReference type="Proteomes" id="UP000595662">
    <property type="component" value="Chromosome 6"/>
</dbReference>
<protein>
    <submittedName>
        <fullName evidence="1">Uncharacterized protein</fullName>
    </submittedName>
</protein>
<reference evidence="1 2" key="1">
    <citation type="submission" date="2020-08" db="EMBL/GenBank/DDBJ databases">
        <title>The completed genome sequence of the pathogenic ascomycete fungus Penicillium digitatum.</title>
        <authorList>
            <person name="Wang M."/>
        </authorList>
    </citation>
    <scope>NUCLEOTIDE SEQUENCE [LARGE SCALE GENOMIC DNA]</scope>
    <source>
        <strain evidence="1 2">PdW03</strain>
    </source>
</reference>
<gene>
    <name evidence="1" type="ORF">Pdw03_5276</name>
</gene>
<dbReference type="RefSeq" id="XP_065957950.1">
    <property type="nucleotide sequence ID" value="XM_066101010.1"/>
</dbReference>
<dbReference type="GeneID" id="90952720"/>
<evidence type="ECO:0000313" key="2">
    <source>
        <dbReference type="Proteomes" id="UP000595662"/>
    </source>
</evidence>
<sequence length="89" mass="9734">MFDKKLAEVEASGLSDASTCGVVRTTRGISAADVADRHAVATWSFFVCILCSHSGMLMGLDDTTLPSIMYPQVPGDSQIIRYRHVDQRE</sequence>
<dbReference type="EMBL" id="CP060779">
    <property type="protein sequence ID" value="QQK47641.1"/>
    <property type="molecule type" value="Genomic_DNA"/>
</dbReference>
<name>A0A7T7BPT2_PENDI</name>